<gene>
    <name evidence="2" type="ORF">HNR10_004880</name>
</gene>
<name>A0A7Z0ERW4_9ACTN</name>
<feature type="compositionally biased region" description="Gly residues" evidence="1">
    <location>
        <begin position="22"/>
        <end position="32"/>
    </location>
</feature>
<evidence type="ECO:0000313" key="2">
    <source>
        <dbReference type="EMBL" id="NYJ36999.1"/>
    </source>
</evidence>
<dbReference type="EMBL" id="JACCFS010000001">
    <property type="protein sequence ID" value="NYJ36999.1"/>
    <property type="molecule type" value="Genomic_DNA"/>
</dbReference>
<accession>A0A7Z0ERW4</accession>
<feature type="compositionally biased region" description="Basic and acidic residues" evidence="1">
    <location>
        <begin position="124"/>
        <end position="136"/>
    </location>
</feature>
<comment type="caution">
    <text evidence="2">The sequence shown here is derived from an EMBL/GenBank/DDBJ whole genome shotgun (WGS) entry which is preliminary data.</text>
</comment>
<proteinExistence type="predicted"/>
<sequence length="197" mass="21368">MWRSASSSTGRRKRETALGAPTTGGQGQGGGSPPSALRLRLVKAPMLRRSAPALPRRKQVSVFESQHRALRAQGTGGDSTDRQPLLAHARSALMSGSSRNSRTVLGFVITWPPHPPCAVPTRRPWPDRQAARERRSAPSTRAAYRRPPERAPRTRPGGTDPVGMTRWGMTRAPIALGCPRTGRRPRPRAGAVPREAT</sequence>
<feature type="compositionally biased region" description="Low complexity" evidence="1">
    <location>
        <begin position="188"/>
        <end position="197"/>
    </location>
</feature>
<dbReference type="AlphaFoldDB" id="A0A7Z0ERW4"/>
<evidence type="ECO:0000313" key="3">
    <source>
        <dbReference type="Proteomes" id="UP000572051"/>
    </source>
</evidence>
<evidence type="ECO:0000256" key="1">
    <source>
        <dbReference type="SAM" id="MobiDB-lite"/>
    </source>
</evidence>
<organism evidence="2 3">
    <name type="scientific">Nocardiopsis aegyptia</name>
    <dbReference type="NCBI Taxonomy" id="220378"/>
    <lineage>
        <taxon>Bacteria</taxon>
        <taxon>Bacillati</taxon>
        <taxon>Actinomycetota</taxon>
        <taxon>Actinomycetes</taxon>
        <taxon>Streptosporangiales</taxon>
        <taxon>Nocardiopsidaceae</taxon>
        <taxon>Nocardiopsis</taxon>
    </lineage>
</organism>
<feature type="region of interest" description="Disordered" evidence="1">
    <location>
        <begin position="1"/>
        <end position="37"/>
    </location>
</feature>
<reference evidence="2 3" key="1">
    <citation type="submission" date="2020-07" db="EMBL/GenBank/DDBJ databases">
        <title>Sequencing the genomes of 1000 actinobacteria strains.</title>
        <authorList>
            <person name="Klenk H.-P."/>
        </authorList>
    </citation>
    <scope>NUCLEOTIDE SEQUENCE [LARGE SCALE GENOMIC DNA]</scope>
    <source>
        <strain evidence="2 3">DSM 44442</strain>
    </source>
</reference>
<feature type="region of interest" description="Disordered" evidence="1">
    <location>
        <begin position="119"/>
        <end position="197"/>
    </location>
</feature>
<dbReference type="Proteomes" id="UP000572051">
    <property type="component" value="Unassembled WGS sequence"/>
</dbReference>
<protein>
    <submittedName>
        <fullName evidence="2">Uncharacterized protein</fullName>
    </submittedName>
</protein>
<keyword evidence="3" id="KW-1185">Reference proteome</keyword>